<keyword evidence="3" id="KW-0862">Zinc</keyword>
<dbReference type="InterPro" id="IPR053192">
    <property type="entry name" value="Vacuole_Formation_Reg"/>
</dbReference>
<dbReference type="Proteomes" id="UP000306102">
    <property type="component" value="Unassembled WGS sequence"/>
</dbReference>
<dbReference type="STRING" id="542762.A0A4S4EAE7"/>
<dbReference type="PROSITE" id="PS50081">
    <property type="entry name" value="ZF_DAG_PE_2"/>
    <property type="match status" value="2"/>
</dbReference>
<feature type="domain" description="Phorbol-ester/DAG-type" evidence="4">
    <location>
        <begin position="311"/>
        <end position="362"/>
    </location>
</feature>
<keyword evidence="6" id="KW-1185">Reference proteome</keyword>
<evidence type="ECO:0000259" key="4">
    <source>
        <dbReference type="PROSITE" id="PS50081"/>
    </source>
</evidence>
<dbReference type="InterPro" id="IPR004146">
    <property type="entry name" value="DC1"/>
</dbReference>
<dbReference type="PROSITE" id="PS00028">
    <property type="entry name" value="ZINC_FINGER_C2H2_1"/>
    <property type="match status" value="1"/>
</dbReference>
<accession>A0A4S4EAE7</accession>
<comment type="caution">
    <text evidence="5">The sequence shown here is derived from an EMBL/GenBank/DDBJ whole genome shotgun (WGS) entry which is preliminary data.</text>
</comment>
<reference evidence="5 6" key="1">
    <citation type="journal article" date="2018" name="Proc. Natl. Acad. Sci. U.S.A.">
        <title>Draft genome sequence of Camellia sinensis var. sinensis provides insights into the evolution of the tea genome and tea quality.</title>
        <authorList>
            <person name="Wei C."/>
            <person name="Yang H."/>
            <person name="Wang S."/>
            <person name="Zhao J."/>
            <person name="Liu C."/>
            <person name="Gao L."/>
            <person name="Xia E."/>
            <person name="Lu Y."/>
            <person name="Tai Y."/>
            <person name="She G."/>
            <person name="Sun J."/>
            <person name="Cao H."/>
            <person name="Tong W."/>
            <person name="Gao Q."/>
            <person name="Li Y."/>
            <person name="Deng W."/>
            <person name="Jiang X."/>
            <person name="Wang W."/>
            <person name="Chen Q."/>
            <person name="Zhang S."/>
            <person name="Li H."/>
            <person name="Wu J."/>
            <person name="Wang P."/>
            <person name="Li P."/>
            <person name="Shi C."/>
            <person name="Zheng F."/>
            <person name="Jian J."/>
            <person name="Huang B."/>
            <person name="Shan D."/>
            <person name="Shi M."/>
            <person name="Fang C."/>
            <person name="Yue Y."/>
            <person name="Li F."/>
            <person name="Li D."/>
            <person name="Wei S."/>
            <person name="Han B."/>
            <person name="Jiang C."/>
            <person name="Yin Y."/>
            <person name="Xia T."/>
            <person name="Zhang Z."/>
            <person name="Bennetzen J.L."/>
            <person name="Zhao S."/>
            <person name="Wan X."/>
        </authorList>
    </citation>
    <scope>NUCLEOTIDE SEQUENCE [LARGE SCALE GENOMIC DNA]</scope>
    <source>
        <strain evidence="6">cv. Shuchazao</strain>
        <tissue evidence="5">Leaf</tissue>
    </source>
</reference>
<dbReference type="Gene3D" id="3.30.60.20">
    <property type="match status" value="1"/>
</dbReference>
<evidence type="ECO:0000256" key="1">
    <source>
        <dbReference type="ARBA" id="ARBA00022723"/>
    </source>
</evidence>
<evidence type="ECO:0000313" key="5">
    <source>
        <dbReference type="EMBL" id="THG13132.1"/>
    </source>
</evidence>
<dbReference type="EMBL" id="SDRB02006071">
    <property type="protein sequence ID" value="THG13132.1"/>
    <property type="molecule type" value="Genomic_DNA"/>
</dbReference>
<evidence type="ECO:0000256" key="2">
    <source>
        <dbReference type="ARBA" id="ARBA00022737"/>
    </source>
</evidence>
<proteinExistence type="predicted"/>
<organism evidence="5 6">
    <name type="scientific">Camellia sinensis var. sinensis</name>
    <name type="common">China tea</name>
    <dbReference type="NCBI Taxonomy" id="542762"/>
    <lineage>
        <taxon>Eukaryota</taxon>
        <taxon>Viridiplantae</taxon>
        <taxon>Streptophyta</taxon>
        <taxon>Embryophyta</taxon>
        <taxon>Tracheophyta</taxon>
        <taxon>Spermatophyta</taxon>
        <taxon>Magnoliopsida</taxon>
        <taxon>eudicotyledons</taxon>
        <taxon>Gunneridae</taxon>
        <taxon>Pentapetalae</taxon>
        <taxon>asterids</taxon>
        <taxon>Ericales</taxon>
        <taxon>Theaceae</taxon>
        <taxon>Camellia</taxon>
    </lineage>
</organism>
<feature type="domain" description="Phorbol-ester/DAG-type" evidence="4">
    <location>
        <begin position="497"/>
        <end position="553"/>
    </location>
</feature>
<dbReference type="InterPro" id="IPR002219">
    <property type="entry name" value="PKC_DAG/PE"/>
</dbReference>
<keyword evidence="1" id="KW-0479">Metal-binding</keyword>
<dbReference type="GO" id="GO:0046872">
    <property type="term" value="F:metal ion binding"/>
    <property type="evidence" value="ECO:0007669"/>
    <property type="project" value="UniProtKB-KW"/>
</dbReference>
<dbReference type="PANTHER" id="PTHR32410">
    <property type="entry name" value="CYSTEINE/HISTIDINE-RICH C1 DOMAIN FAMILY PROTEIN"/>
    <property type="match status" value="1"/>
</dbReference>
<name>A0A4S4EAE7_CAMSN</name>
<evidence type="ECO:0000313" key="6">
    <source>
        <dbReference type="Proteomes" id="UP000306102"/>
    </source>
</evidence>
<dbReference type="Pfam" id="PF03107">
    <property type="entry name" value="C1_2"/>
    <property type="match status" value="6"/>
</dbReference>
<dbReference type="SUPFAM" id="SSF57889">
    <property type="entry name" value="Cysteine-rich domain"/>
    <property type="match status" value="4"/>
</dbReference>
<dbReference type="PANTHER" id="PTHR32410:SF216">
    <property type="entry name" value="PHORBOL-ESTER_DAG-TYPE DOMAIN-CONTAINING PROTEIN"/>
    <property type="match status" value="1"/>
</dbReference>
<sequence length="629" mass="71513">MTSLPSLSLKTSSKIEMELEHLSHEHPLILEEEHKGDGVEVSCYGCRQPISGPSYNCKQSYWAYYCAECKYFAHVNCLTSKAKLSSESEIKLIDQERKTRVEKVDPHLVSLPQPDESINLIERFMKKIGIHGDSKKEREIYHVSHHHPLLFVDINNESCSKSKQLACDGCTQPILTPFYHCAECNFVLHECCAELSIEVQHPCHPNHPLILNRWHSIFSDHLPQCQGCKMSCNGILFGCVACDFFLDIRCASLLGNIMHESHQHFLTLKETDGVLCTACNKKFYGVGLVCDICNYKLDTRCALLIRHRYDKHPFSLLYFGTEDEYYCEICEEEINPNCWFYHCGDCNQSLHTECISPVSSLQQQFITHEAHMHTLALKETSKVPCAACKYNCSGFGFVCDSCDFVIHSRCAFLPHTVKHRNDEIPFILSYSREGTYYSPRSPPCCAICGGALRSKMLDCWFYSCGGKSHKYAHTICIQIDEYPNIKIGDKLNVGSHPHLLTYVEDLKHISSCNSCGKLAGHYWGIEGRNKGFECETCNFWLHFDCARNVANQRILELQQMDSVFNPLLAYKTLVAGQCCHDSDCETEQMDQEIASGVEAFKPNFITLPMPDVSNNLVTCSMKKIGIQRK</sequence>
<keyword evidence="2" id="KW-0677">Repeat</keyword>
<protein>
    <recommendedName>
        <fullName evidence="4">Phorbol-ester/DAG-type domain-containing protein</fullName>
    </recommendedName>
</protein>
<dbReference type="SMART" id="SM00109">
    <property type="entry name" value="C1"/>
    <property type="match status" value="5"/>
</dbReference>
<dbReference type="InterPro" id="IPR046349">
    <property type="entry name" value="C1-like_sf"/>
</dbReference>
<dbReference type="AlphaFoldDB" id="A0A4S4EAE7"/>
<gene>
    <name evidence="5" type="ORF">TEA_016814</name>
</gene>
<dbReference type="InterPro" id="IPR013087">
    <property type="entry name" value="Znf_C2H2_type"/>
</dbReference>
<evidence type="ECO:0000256" key="3">
    <source>
        <dbReference type="ARBA" id="ARBA00022833"/>
    </source>
</evidence>